<dbReference type="Pfam" id="PF08447">
    <property type="entry name" value="PAS_3"/>
    <property type="match status" value="1"/>
</dbReference>
<feature type="domain" description="EAL" evidence="4">
    <location>
        <begin position="1165"/>
        <end position="1419"/>
    </location>
</feature>
<feature type="domain" description="PAC" evidence="3">
    <location>
        <begin position="943"/>
        <end position="995"/>
    </location>
</feature>
<dbReference type="Gene3D" id="2.130.10.10">
    <property type="entry name" value="YVTN repeat-like/Quinoprotein amine dehydrogenase"/>
    <property type="match status" value="2"/>
</dbReference>
<sequence length="1429" mass="162050">MQMISRLVICTFLLAHALTGLAFADSGTNYDLTLNTEIYNTEDGLSQVTVTSIIEDKDGFVWLGTVNGLNRFDGTNFKHFFAEDGSSNLPSSFIKTLIVDNQNRIIVGTDLGLAMYDDESESFTTIEIDNKPLSEAIWSIAPLSKGIAIGLNNKILILSDNLTRVLWEFNSEVLQEVKKVIEVGNSLFIRNYNGIVFKLEDNKLSTVAYKSNDIGIISNKLFISTNDGLYSIKNNTKEKVSDIVMTYLEPSRSGDELTSIIDSDIVRIDSTNRIKKIGFIEQDASRKRPYIKETKSAIFITDVNLGVIKIDRNRNLIKNSKIIKENIWAITQTDENIFLATDSLDVRVLDKSLKYLYSVTIENASGPKSIKVLNNQLYTGNITGLTKTDLSTLETVQILNRHISNVKISESKDKIYASTINGKVFVIKNSKVINTLTTGERYPIFDLIEKNNELWIASQGGLFKIKDGNTEKIFSESMVTTLKFDENELYFGTRNSLLKLNIKTNELKEIFRHNKLIYSIEIFDNFLVSASAMELNITNKTSFKNLKLTNRNGSQSDYNSLASLHIGDYSLFGGTKGISIVNPNEIYNDILMSGSTNAALIDFSLFNVSEKIGGKILNKPINKQRNITLKYSDYPFTFTFVTPGQPLEEFDFYYQMEGLNDSWLPSQNINSATYTNLSAGIYNFHVYAINKLSGKQSETKSIQITVTPPWYYSFEAKLSYTLLCFIVLFIITKIILRRRQIQKQIALSEERLKLSLWGSGDEMWDWDIETGEIYRSNIWGTLEFPQDGQRSGKPGEESNIHPLDQNRVKTALNDHFKGLTDHFEVAYRVKSRENLWMWILDRAKIVERDQKENPVRMTGTIKNINNLKQTEEQLRLFERAIENISEGMFILDEKYRFVEVNDACCELTNQSREEFIGQLFSFSRYPESYSNQIHASLSQQGCWSNELEANKGDGSHFLMELTVDAIYNQQGETTHYVGVFSDITRRKQQEEELRKLTNSDILTGLPNRSSLQVTLNNLVKKDIHHTLMVLDLDNFKRINDSLGHQIGDELLVDVAKRIQNNVPKHVSLYRLGGDEFAILVDHNPDIGSCAAIASRIIDALKEEFKIDDESLVVGLSIGIVLYPEDEQNEQALLRKADIAMYHAKSGGGNRYQFYSESLNQNALRQLEIENLIREGLKEDLFEVYYQPKVDLKQDSLVGMEALVRLVHPEHGIIAPNEFIPLAEENGLIVEIGDLVLRKACFAAQKWREQGIFNGRVAINLSSRQFALPDLQQRISSVLQLTKLPACHLELEITESTIIKNPENAIKVMNQLAQMGVTLALDDFGTGYSSLSYLKRFPIHCLKIDKSFVDDISKSDRDLKMVDSIITIAHNMGLSVVGEGVEDDAQLNILKALKCEEIQGYIFSKPVPEVEFTKLLNINFNKQEEKQIIS</sequence>
<dbReference type="SMART" id="SM00091">
    <property type="entry name" value="PAS"/>
    <property type="match status" value="1"/>
</dbReference>
<dbReference type="PROSITE" id="PS50113">
    <property type="entry name" value="PAC"/>
    <property type="match status" value="1"/>
</dbReference>
<dbReference type="CDD" id="cd01948">
    <property type="entry name" value="EAL"/>
    <property type="match status" value="1"/>
</dbReference>
<dbReference type="SMART" id="SM00267">
    <property type="entry name" value="GGDEF"/>
    <property type="match status" value="1"/>
</dbReference>
<dbReference type="Pfam" id="PF13426">
    <property type="entry name" value="PAS_9"/>
    <property type="match status" value="1"/>
</dbReference>
<proteinExistence type="predicted"/>
<dbReference type="InterPro" id="IPR043128">
    <property type="entry name" value="Rev_trsase/Diguanyl_cyclase"/>
</dbReference>
<dbReference type="PROSITE" id="PS50112">
    <property type="entry name" value="PAS"/>
    <property type="match status" value="1"/>
</dbReference>
<dbReference type="NCBIfam" id="TIGR00254">
    <property type="entry name" value="GGDEF"/>
    <property type="match status" value="1"/>
</dbReference>
<dbReference type="InterPro" id="IPR011123">
    <property type="entry name" value="Y_Y_Y"/>
</dbReference>
<dbReference type="SUPFAM" id="SSF141868">
    <property type="entry name" value="EAL domain-like"/>
    <property type="match status" value="1"/>
</dbReference>
<dbReference type="SMART" id="SM00086">
    <property type="entry name" value="PAC"/>
    <property type="match status" value="2"/>
</dbReference>
<dbReference type="PANTHER" id="PTHR44757">
    <property type="entry name" value="DIGUANYLATE CYCLASE DGCP"/>
    <property type="match status" value="1"/>
</dbReference>
<organism evidence="6 7">
    <name type="scientific">Shewanella electrodiphila</name>
    <dbReference type="NCBI Taxonomy" id="934143"/>
    <lineage>
        <taxon>Bacteria</taxon>
        <taxon>Pseudomonadati</taxon>
        <taxon>Pseudomonadota</taxon>
        <taxon>Gammaproteobacteria</taxon>
        <taxon>Alteromonadales</taxon>
        <taxon>Shewanellaceae</taxon>
        <taxon>Shewanella</taxon>
    </lineage>
</organism>
<evidence type="ECO:0000313" key="7">
    <source>
        <dbReference type="Proteomes" id="UP001202134"/>
    </source>
</evidence>
<comment type="caution">
    <text evidence="6">The sequence shown here is derived from an EMBL/GenBank/DDBJ whole genome shotgun (WGS) entry which is preliminary data.</text>
</comment>
<dbReference type="Gene3D" id="3.30.450.20">
    <property type="entry name" value="PAS domain"/>
    <property type="match status" value="2"/>
</dbReference>
<dbReference type="InterPro" id="IPR013655">
    <property type="entry name" value="PAS_fold_3"/>
</dbReference>
<dbReference type="EMBL" id="JAKIKU010000016">
    <property type="protein sequence ID" value="MCL1047602.1"/>
    <property type="molecule type" value="Genomic_DNA"/>
</dbReference>
<dbReference type="SUPFAM" id="SSF63829">
    <property type="entry name" value="Calcium-dependent phosphotriesterase"/>
    <property type="match status" value="1"/>
</dbReference>
<feature type="signal peptide" evidence="1">
    <location>
        <begin position="1"/>
        <end position="24"/>
    </location>
</feature>
<dbReference type="CDD" id="cd00130">
    <property type="entry name" value="PAS"/>
    <property type="match status" value="1"/>
</dbReference>
<gene>
    <name evidence="6" type="ORF">L2737_20075</name>
</gene>
<dbReference type="SMART" id="SM00052">
    <property type="entry name" value="EAL"/>
    <property type="match status" value="1"/>
</dbReference>
<dbReference type="SUPFAM" id="SSF55785">
    <property type="entry name" value="PYP-like sensor domain (PAS domain)"/>
    <property type="match status" value="2"/>
</dbReference>
<dbReference type="InterPro" id="IPR000014">
    <property type="entry name" value="PAS"/>
</dbReference>
<dbReference type="PANTHER" id="PTHR44757:SF2">
    <property type="entry name" value="BIOFILM ARCHITECTURE MAINTENANCE PROTEIN MBAA"/>
    <property type="match status" value="1"/>
</dbReference>
<name>A0ABT0KUU6_9GAMM</name>
<dbReference type="InterPro" id="IPR001610">
    <property type="entry name" value="PAC"/>
</dbReference>
<dbReference type="Proteomes" id="UP001202134">
    <property type="component" value="Unassembled WGS sequence"/>
</dbReference>
<dbReference type="PROSITE" id="PS50887">
    <property type="entry name" value="GGDEF"/>
    <property type="match status" value="1"/>
</dbReference>
<accession>A0ABT0KUU6</accession>
<dbReference type="PROSITE" id="PS50883">
    <property type="entry name" value="EAL"/>
    <property type="match status" value="1"/>
</dbReference>
<evidence type="ECO:0000259" key="4">
    <source>
        <dbReference type="PROSITE" id="PS50883"/>
    </source>
</evidence>
<reference evidence="6 7" key="1">
    <citation type="submission" date="2022-01" db="EMBL/GenBank/DDBJ databases">
        <title>Whole genome-based taxonomy of the Shewanellaceae.</title>
        <authorList>
            <person name="Martin-Rodriguez A.J."/>
        </authorList>
    </citation>
    <scope>NUCLEOTIDE SEQUENCE [LARGE SCALE GENOMIC DNA]</scope>
    <source>
        <strain evidence="6 7">DSM 24955</strain>
    </source>
</reference>
<dbReference type="Pfam" id="PF00990">
    <property type="entry name" value="GGDEF"/>
    <property type="match status" value="1"/>
</dbReference>
<dbReference type="InterPro" id="IPR029787">
    <property type="entry name" value="Nucleotide_cyclase"/>
</dbReference>
<dbReference type="Pfam" id="PF07494">
    <property type="entry name" value="Reg_prop"/>
    <property type="match status" value="1"/>
</dbReference>
<dbReference type="InterPro" id="IPR011110">
    <property type="entry name" value="Reg_prop"/>
</dbReference>
<dbReference type="InterPro" id="IPR015943">
    <property type="entry name" value="WD40/YVTN_repeat-like_dom_sf"/>
</dbReference>
<feature type="domain" description="GGDEF" evidence="5">
    <location>
        <begin position="1023"/>
        <end position="1156"/>
    </location>
</feature>
<dbReference type="SUPFAM" id="SSF50998">
    <property type="entry name" value="Quinoprotein alcohol dehydrogenase-like"/>
    <property type="match status" value="1"/>
</dbReference>
<dbReference type="Gene3D" id="3.30.70.270">
    <property type="match status" value="1"/>
</dbReference>
<dbReference type="InterPro" id="IPR013783">
    <property type="entry name" value="Ig-like_fold"/>
</dbReference>
<protein>
    <submittedName>
        <fullName evidence="6">EAL domain-containing protein</fullName>
    </submittedName>
</protein>
<evidence type="ECO:0000259" key="5">
    <source>
        <dbReference type="PROSITE" id="PS50887"/>
    </source>
</evidence>
<evidence type="ECO:0000256" key="1">
    <source>
        <dbReference type="SAM" id="SignalP"/>
    </source>
</evidence>
<dbReference type="InterPro" id="IPR035965">
    <property type="entry name" value="PAS-like_dom_sf"/>
</dbReference>
<dbReference type="SUPFAM" id="SSF55073">
    <property type="entry name" value="Nucleotide cyclase"/>
    <property type="match status" value="1"/>
</dbReference>
<dbReference type="InterPro" id="IPR001633">
    <property type="entry name" value="EAL_dom"/>
</dbReference>
<dbReference type="Pfam" id="PF00563">
    <property type="entry name" value="EAL"/>
    <property type="match status" value="1"/>
</dbReference>
<keyword evidence="7" id="KW-1185">Reference proteome</keyword>
<dbReference type="CDD" id="cd01949">
    <property type="entry name" value="GGDEF"/>
    <property type="match status" value="1"/>
</dbReference>
<feature type="chain" id="PRO_5046820208" evidence="1">
    <location>
        <begin position="25"/>
        <end position="1429"/>
    </location>
</feature>
<dbReference type="InterPro" id="IPR000160">
    <property type="entry name" value="GGDEF_dom"/>
</dbReference>
<evidence type="ECO:0000259" key="3">
    <source>
        <dbReference type="PROSITE" id="PS50113"/>
    </source>
</evidence>
<feature type="domain" description="PAS" evidence="2">
    <location>
        <begin position="873"/>
        <end position="918"/>
    </location>
</feature>
<dbReference type="Gene3D" id="2.60.40.10">
    <property type="entry name" value="Immunoglobulins"/>
    <property type="match status" value="1"/>
</dbReference>
<dbReference type="NCBIfam" id="TIGR00229">
    <property type="entry name" value="sensory_box"/>
    <property type="match status" value="1"/>
</dbReference>
<dbReference type="InterPro" id="IPR011047">
    <property type="entry name" value="Quinoprotein_ADH-like_sf"/>
</dbReference>
<evidence type="ECO:0000259" key="2">
    <source>
        <dbReference type="PROSITE" id="PS50112"/>
    </source>
</evidence>
<dbReference type="InterPro" id="IPR000700">
    <property type="entry name" value="PAS-assoc_C"/>
</dbReference>
<dbReference type="Gene3D" id="3.20.20.450">
    <property type="entry name" value="EAL domain"/>
    <property type="match status" value="1"/>
</dbReference>
<evidence type="ECO:0000313" key="6">
    <source>
        <dbReference type="EMBL" id="MCL1047602.1"/>
    </source>
</evidence>
<dbReference type="InterPro" id="IPR052155">
    <property type="entry name" value="Biofilm_reg_signaling"/>
</dbReference>
<dbReference type="RefSeq" id="WP_248956903.1">
    <property type="nucleotide sequence ID" value="NZ_JAKIKU010000016.1"/>
</dbReference>
<dbReference type="Pfam" id="PF07495">
    <property type="entry name" value="Y_Y_Y"/>
    <property type="match status" value="1"/>
</dbReference>
<keyword evidence="1" id="KW-0732">Signal</keyword>
<dbReference type="InterPro" id="IPR035919">
    <property type="entry name" value="EAL_sf"/>
</dbReference>